<dbReference type="Proteomes" id="UP000254603">
    <property type="component" value="Unassembled WGS sequence"/>
</dbReference>
<keyword evidence="1" id="KW-0175">Coiled coil</keyword>
<organism evidence="4 5">
    <name type="scientific">Oligella ureolytica</name>
    <dbReference type="NCBI Taxonomy" id="90244"/>
    <lineage>
        <taxon>Bacteria</taxon>
        <taxon>Pseudomonadati</taxon>
        <taxon>Pseudomonadota</taxon>
        <taxon>Betaproteobacteria</taxon>
        <taxon>Burkholderiales</taxon>
        <taxon>Alcaligenaceae</taxon>
        <taxon>Oligella</taxon>
    </lineage>
</organism>
<evidence type="ECO:0000256" key="1">
    <source>
        <dbReference type="SAM" id="Coils"/>
    </source>
</evidence>
<dbReference type="AlphaFoldDB" id="A0A378XDH5"/>
<reference evidence="4 5" key="1">
    <citation type="submission" date="2018-06" db="EMBL/GenBank/DDBJ databases">
        <authorList>
            <consortium name="Pathogen Informatics"/>
            <person name="Doyle S."/>
        </authorList>
    </citation>
    <scope>NUCLEOTIDE SEQUENCE [LARGE SCALE GENOMIC DNA]</scope>
    <source>
        <strain evidence="4 5">NCTC11997</strain>
    </source>
</reference>
<sequence length="216" mass="24192">MLSSLFHPKQIFVRLLNSLLKQEPWARERTQQHAGKMVRFQLPMTALTLAFNHDGTVDLNSSDVVPNVTVTLAPEQVPAILKELSSGGIAANGLDVKRFMSYVHIEGEAGLANLVSDLARELRWDRHYYLANLFGPVITAHLLRTERLVMEKSRESADSILRTGADLLSYEQEVLIAKVHVNDLGRTLDDLNQRVAVLEKELNSIAKRDPMGTKNV</sequence>
<evidence type="ECO:0000313" key="5">
    <source>
        <dbReference type="Proteomes" id="UP000254603"/>
    </source>
</evidence>
<gene>
    <name evidence="3" type="ORF">I6G29_04655</name>
    <name evidence="4" type="ORF">NCTC11997_00983</name>
</gene>
<proteinExistence type="predicted"/>
<feature type="domain" description="SCP2" evidence="2">
    <location>
        <begin position="16"/>
        <end position="83"/>
    </location>
</feature>
<name>A0A378XDH5_9BURK</name>
<evidence type="ECO:0000313" key="3">
    <source>
        <dbReference type="EMBL" id="QPT40858.1"/>
    </source>
</evidence>
<reference evidence="3 6" key="2">
    <citation type="submission" date="2020-12" db="EMBL/GenBank/DDBJ databases">
        <title>FDA dAtabase for Regulatory Grade micrObial Sequences (FDA-ARGOS): Supporting development and validation of Infectious Disease Dx tests.</title>
        <authorList>
            <person name="Sproer C."/>
            <person name="Gronow S."/>
            <person name="Severitt S."/>
            <person name="Schroder I."/>
            <person name="Tallon L."/>
            <person name="Sadzewicz L."/>
            <person name="Zhao X."/>
            <person name="Boylan J."/>
            <person name="Ott S."/>
            <person name="Bowen H."/>
            <person name="Vavikolanu K."/>
            <person name="Mehta A."/>
            <person name="Aluvathingal J."/>
            <person name="Nadendla S."/>
            <person name="Lowell S."/>
            <person name="Myers T."/>
            <person name="Yan Y."/>
            <person name="Sichtig H."/>
        </authorList>
    </citation>
    <scope>NUCLEOTIDE SEQUENCE [LARGE SCALE GENOMIC DNA]</scope>
    <source>
        <strain evidence="3 6">FDAARGOS_872</strain>
    </source>
</reference>
<evidence type="ECO:0000259" key="2">
    <source>
        <dbReference type="Pfam" id="PF02036"/>
    </source>
</evidence>
<dbReference type="Proteomes" id="UP000594903">
    <property type="component" value="Chromosome"/>
</dbReference>
<protein>
    <submittedName>
        <fullName evidence="4">Uncharacterized protein conserved in bacteria</fullName>
    </submittedName>
</protein>
<dbReference type="STRING" id="1122619.GCA_000373745_00487"/>
<dbReference type="OrthoDB" id="8525483at2"/>
<accession>A0A378XDH5</accession>
<dbReference type="RefSeq" id="WP_018573663.1">
    <property type="nucleotide sequence ID" value="NZ_CP065725.1"/>
</dbReference>
<dbReference type="InterPro" id="IPR003033">
    <property type="entry name" value="SCP2_sterol-bd_dom"/>
</dbReference>
<dbReference type="EMBL" id="UGSB01000001">
    <property type="protein sequence ID" value="SUA52971.1"/>
    <property type="molecule type" value="Genomic_DNA"/>
</dbReference>
<feature type="coiled-coil region" evidence="1">
    <location>
        <begin position="181"/>
        <end position="208"/>
    </location>
</feature>
<keyword evidence="6" id="KW-1185">Reference proteome</keyword>
<dbReference type="EMBL" id="CP065725">
    <property type="protein sequence ID" value="QPT40858.1"/>
    <property type="molecule type" value="Genomic_DNA"/>
</dbReference>
<dbReference type="Pfam" id="PF02036">
    <property type="entry name" value="SCP2"/>
    <property type="match status" value="1"/>
</dbReference>
<evidence type="ECO:0000313" key="6">
    <source>
        <dbReference type="Proteomes" id="UP000594903"/>
    </source>
</evidence>
<evidence type="ECO:0000313" key="4">
    <source>
        <dbReference type="EMBL" id="SUA52971.1"/>
    </source>
</evidence>